<dbReference type="InParanoid" id="F7G620"/>
<protein>
    <recommendedName>
        <fullName evidence="4">NADP-dependent oxidoreductase domain-containing protein 1</fullName>
    </recommendedName>
</protein>
<proteinExistence type="inferred from homology"/>
<gene>
    <name evidence="7" type="primary">NOXRED1</name>
</gene>
<dbReference type="AlphaFoldDB" id="F7G620"/>
<reference evidence="7" key="3">
    <citation type="submission" date="2025-09" db="UniProtKB">
        <authorList>
            <consortium name="Ensembl"/>
        </authorList>
    </citation>
    <scope>IDENTIFICATION</scope>
</reference>
<dbReference type="OMA" id="YCDSFGI"/>
<dbReference type="PANTHER" id="PTHR11645:SF58">
    <property type="entry name" value="NADP-DEPENDENT OXIDOREDUCTASE DOMAIN-CONTAINING PROTEIN 1"/>
    <property type="match status" value="1"/>
</dbReference>
<keyword evidence="5" id="KW-0812">Transmembrane</keyword>
<dbReference type="GO" id="GO:0004735">
    <property type="term" value="F:pyrroline-5-carboxylate reductase activity"/>
    <property type="evidence" value="ECO:0000318"/>
    <property type="project" value="GO_Central"/>
</dbReference>
<keyword evidence="5" id="KW-1133">Transmembrane helix</keyword>
<dbReference type="Bgee" id="ENSMODG00000005406">
    <property type="expression patterns" value="Expressed in spermatid and 3 other cell types or tissues"/>
</dbReference>
<evidence type="ECO:0000256" key="4">
    <source>
        <dbReference type="ARBA" id="ARBA00072230"/>
    </source>
</evidence>
<evidence type="ECO:0000256" key="1">
    <source>
        <dbReference type="ARBA" id="ARBA00005525"/>
    </source>
</evidence>
<keyword evidence="8" id="KW-1185">Reference proteome</keyword>
<dbReference type="Gene3D" id="3.40.50.720">
    <property type="entry name" value="NAD(P)-binding Rossmann-like Domain"/>
    <property type="match status" value="1"/>
</dbReference>
<dbReference type="GO" id="GO:0055129">
    <property type="term" value="P:L-proline biosynthetic process"/>
    <property type="evidence" value="ECO:0000318"/>
    <property type="project" value="GO_Central"/>
</dbReference>
<dbReference type="InterPro" id="IPR036291">
    <property type="entry name" value="NAD(P)-bd_dom_sf"/>
</dbReference>
<dbReference type="HOGENOM" id="CLU_075978_0_0_1"/>
<dbReference type="PANTHER" id="PTHR11645">
    <property type="entry name" value="PYRROLINE-5-CARBOXYLATE REDUCTASE"/>
    <property type="match status" value="1"/>
</dbReference>
<dbReference type="FunFam" id="3.40.50.720:FF:000447">
    <property type="entry name" value="NADP dependent oxidoreductase domain containing 1"/>
    <property type="match status" value="1"/>
</dbReference>
<accession>F7G620</accession>
<keyword evidence="2" id="KW-0560">Oxidoreductase</keyword>
<dbReference type="SUPFAM" id="SSF51735">
    <property type="entry name" value="NAD(P)-binding Rossmann-fold domains"/>
    <property type="match status" value="1"/>
</dbReference>
<dbReference type="InterPro" id="IPR028939">
    <property type="entry name" value="P5C_Rdtase_cat_N"/>
</dbReference>
<reference evidence="7 8" key="1">
    <citation type="journal article" date="2007" name="Nature">
        <title>Genome of the marsupial Monodelphis domestica reveals innovation in non-coding sequences.</title>
        <authorList>
            <person name="Mikkelsen T.S."/>
            <person name="Wakefield M.J."/>
            <person name="Aken B."/>
            <person name="Amemiya C.T."/>
            <person name="Chang J.L."/>
            <person name="Duke S."/>
            <person name="Garber M."/>
            <person name="Gentles A.J."/>
            <person name="Goodstadt L."/>
            <person name="Heger A."/>
            <person name="Jurka J."/>
            <person name="Kamal M."/>
            <person name="Mauceli E."/>
            <person name="Searle S.M."/>
            <person name="Sharpe T."/>
            <person name="Baker M.L."/>
            <person name="Batzer M.A."/>
            <person name="Benos P.V."/>
            <person name="Belov K."/>
            <person name="Clamp M."/>
            <person name="Cook A."/>
            <person name="Cuff J."/>
            <person name="Das R."/>
            <person name="Davidow L."/>
            <person name="Deakin J.E."/>
            <person name="Fazzari M.J."/>
            <person name="Glass J.L."/>
            <person name="Grabherr M."/>
            <person name="Greally J.M."/>
            <person name="Gu W."/>
            <person name="Hore T.A."/>
            <person name="Huttley G.A."/>
            <person name="Kleber M."/>
            <person name="Jirtle R.L."/>
            <person name="Koina E."/>
            <person name="Lee J.T."/>
            <person name="Mahony S."/>
            <person name="Marra M.A."/>
            <person name="Miller R.D."/>
            <person name="Nicholls R.D."/>
            <person name="Oda M."/>
            <person name="Papenfuss A.T."/>
            <person name="Parra Z.E."/>
            <person name="Pollock D.D."/>
            <person name="Ray D.A."/>
            <person name="Schein J.E."/>
            <person name="Speed T.P."/>
            <person name="Thompson K."/>
            <person name="VandeBerg J.L."/>
            <person name="Wade C.M."/>
            <person name="Walker J.A."/>
            <person name="Waters P.D."/>
            <person name="Webber C."/>
            <person name="Weidman J.R."/>
            <person name="Xie X."/>
            <person name="Zody M.C."/>
            <person name="Baldwin J."/>
            <person name="Abdouelleil A."/>
            <person name="Abdulkadir J."/>
            <person name="Abebe A."/>
            <person name="Abera B."/>
            <person name="Abreu J."/>
            <person name="Acer S.C."/>
            <person name="Aftuck L."/>
            <person name="Alexander A."/>
            <person name="An P."/>
            <person name="Anderson E."/>
            <person name="Anderson S."/>
            <person name="Arachi H."/>
            <person name="Azer M."/>
            <person name="Bachantsang P."/>
            <person name="Barry A."/>
            <person name="Bayul T."/>
            <person name="Berlin A."/>
            <person name="Bessette D."/>
            <person name="Bloom T."/>
            <person name="Bloom T."/>
            <person name="Boguslavskiy L."/>
            <person name="Bonnet C."/>
            <person name="Boukhgalter B."/>
            <person name="Bourzgui I."/>
            <person name="Brown A."/>
            <person name="Cahill P."/>
            <person name="Channer S."/>
            <person name="Cheshatsang Y."/>
            <person name="Chuda L."/>
            <person name="Citroen M."/>
            <person name="Collymore A."/>
            <person name="Cooke P."/>
            <person name="Costello M."/>
            <person name="D'Aco K."/>
            <person name="Daza R."/>
            <person name="De Haan G."/>
            <person name="DeGray S."/>
            <person name="DeMaso C."/>
            <person name="Dhargay N."/>
            <person name="Dooley K."/>
            <person name="Dooley E."/>
            <person name="Doricent M."/>
            <person name="Dorje P."/>
            <person name="Dorjee K."/>
            <person name="Dupes A."/>
            <person name="Elong R."/>
            <person name="Falk J."/>
            <person name="Farina A."/>
            <person name="Faro S."/>
            <person name="Ferguson D."/>
            <person name="Fisher S."/>
            <person name="Foley C.D."/>
            <person name="Franke A."/>
            <person name="Friedrich D."/>
            <person name="Gadbois L."/>
            <person name="Gearin G."/>
            <person name="Gearin C.R."/>
            <person name="Giannoukos G."/>
            <person name="Goode T."/>
            <person name="Graham J."/>
            <person name="Grandbois E."/>
            <person name="Grewal S."/>
            <person name="Gyaltsen K."/>
            <person name="Hafez N."/>
            <person name="Hagos B."/>
            <person name="Hall J."/>
            <person name="Henson C."/>
            <person name="Hollinger A."/>
            <person name="Honan T."/>
            <person name="Huard M.D."/>
            <person name="Hughes L."/>
            <person name="Hurhula B."/>
            <person name="Husby M.E."/>
            <person name="Kamat A."/>
            <person name="Kanga B."/>
            <person name="Kashin S."/>
            <person name="Khazanovich D."/>
            <person name="Kisner P."/>
            <person name="Lance K."/>
            <person name="Lara M."/>
            <person name="Lee W."/>
            <person name="Lennon N."/>
            <person name="Letendre F."/>
            <person name="LeVine R."/>
            <person name="Lipovsky A."/>
            <person name="Liu X."/>
            <person name="Liu J."/>
            <person name="Liu S."/>
            <person name="Lokyitsang T."/>
            <person name="Lokyitsang Y."/>
            <person name="Lubonja R."/>
            <person name="Lui A."/>
            <person name="MacDonald P."/>
            <person name="Magnisalis V."/>
            <person name="Maru K."/>
            <person name="Matthews C."/>
            <person name="McCusker W."/>
            <person name="McDonough S."/>
            <person name="Mehta T."/>
            <person name="Meldrim J."/>
            <person name="Meneus L."/>
            <person name="Mihai O."/>
            <person name="Mihalev A."/>
            <person name="Mihova T."/>
            <person name="Mittelman R."/>
            <person name="Mlenga V."/>
            <person name="Montmayeur A."/>
            <person name="Mulrain L."/>
            <person name="Navidi A."/>
            <person name="Naylor J."/>
            <person name="Negash T."/>
            <person name="Nguyen T."/>
            <person name="Nguyen N."/>
            <person name="Nicol R."/>
            <person name="Norbu C."/>
            <person name="Norbu N."/>
            <person name="Novod N."/>
            <person name="O'Neill B."/>
            <person name="Osman S."/>
            <person name="Markiewicz E."/>
            <person name="Oyono O.L."/>
            <person name="Patti C."/>
            <person name="Phunkhang P."/>
            <person name="Pierre F."/>
            <person name="Priest M."/>
            <person name="Raghuraman S."/>
            <person name="Rege F."/>
            <person name="Reyes R."/>
            <person name="Rise C."/>
            <person name="Rogov P."/>
            <person name="Ross K."/>
            <person name="Ryan E."/>
            <person name="Settipalli S."/>
            <person name="Shea T."/>
            <person name="Sherpa N."/>
            <person name="Shi L."/>
            <person name="Shih D."/>
            <person name="Sparrow T."/>
            <person name="Spaulding J."/>
            <person name="Stalker J."/>
            <person name="Stange-Thomann N."/>
            <person name="Stavropoulos S."/>
            <person name="Stone C."/>
            <person name="Strader C."/>
            <person name="Tesfaye S."/>
            <person name="Thomson T."/>
            <person name="Thoulutsang Y."/>
            <person name="Thoulutsang D."/>
            <person name="Topham K."/>
            <person name="Topping I."/>
            <person name="Tsamla T."/>
            <person name="Vassiliev H."/>
            <person name="Vo A."/>
            <person name="Wangchuk T."/>
            <person name="Wangdi T."/>
            <person name="Weiand M."/>
            <person name="Wilkinson J."/>
            <person name="Wilson A."/>
            <person name="Yadav S."/>
            <person name="Young G."/>
            <person name="Yu Q."/>
            <person name="Zembek L."/>
            <person name="Zhong D."/>
            <person name="Zimmer A."/>
            <person name="Zwirko Z."/>
            <person name="Jaffe D.B."/>
            <person name="Alvarez P."/>
            <person name="Brockman W."/>
            <person name="Butler J."/>
            <person name="Chin C."/>
            <person name="Gnerre S."/>
            <person name="MacCallum I."/>
            <person name="Graves J.A."/>
            <person name="Ponting C.P."/>
            <person name="Breen M."/>
            <person name="Samollow P.B."/>
            <person name="Lander E.S."/>
            <person name="Lindblad-Toh K."/>
        </authorList>
    </citation>
    <scope>NUCLEOTIDE SEQUENCE [LARGE SCALE GENOMIC DNA]</scope>
</reference>
<evidence type="ECO:0000259" key="6">
    <source>
        <dbReference type="Pfam" id="PF03807"/>
    </source>
</evidence>
<dbReference type="Ensembl" id="ENSMODT00000006814.4">
    <property type="protein sequence ID" value="ENSMODP00000006676.4"/>
    <property type="gene ID" value="ENSMODG00000005406.4"/>
</dbReference>
<dbReference type="eggNOG" id="KOG3124">
    <property type="taxonomic scope" value="Eukaryota"/>
</dbReference>
<dbReference type="STRING" id="13616.ENSMODP00000006676"/>
<comment type="similarity">
    <text evidence="1">Belongs to the pyrroline-5-carboxylate reductase family.</text>
</comment>
<evidence type="ECO:0000256" key="5">
    <source>
        <dbReference type="SAM" id="Phobius"/>
    </source>
</evidence>
<comment type="function">
    <text evidence="3">Probable oxidoreductase.</text>
</comment>
<sequence>MEHIDLMENLMTLQFEHGIQKDEAPWLFLQSRSRGLMIQACAHAVFFCRLLRALRKMGGSTKVSMVPSEEEEEDPYRKPTKRDLKVGIIGGGRLGRQLALVLLDKASITPPSLHISTRRPETLIDLQRMGIRCFYHNCFLVDWANVVFLCCLPSQLPNICLEISTKLEKSCIVYSLVTAVPLLRLKQLLCHTAILRPQYQCAENYIDIWGSNEDIKTALQDHEIVQATSPYSTDGGITLNIKWLEAVFYAALNTCTIREMPYGDVLKALSDLCLSVHMPTCGKKTGCPRIVVTDFVNQAFAKTLSSSNVFPWFDLITVQLKETPFSQHLKKMILFMLLFLTLIRLYFLFCPGKSCFNELFFLSSLCLFKIKKSHFAKYKMFIFK</sequence>
<evidence type="ECO:0000256" key="3">
    <source>
        <dbReference type="ARBA" id="ARBA00054560"/>
    </source>
</evidence>
<keyword evidence="5" id="KW-0472">Membrane</keyword>
<dbReference type="Proteomes" id="UP000002280">
    <property type="component" value="Chromosome 1"/>
</dbReference>
<dbReference type="Pfam" id="PF03807">
    <property type="entry name" value="F420_oxidored"/>
    <property type="match status" value="1"/>
</dbReference>
<evidence type="ECO:0000313" key="8">
    <source>
        <dbReference type="Proteomes" id="UP000002280"/>
    </source>
</evidence>
<dbReference type="GeneTree" id="ENSGT00950000183044"/>
<reference evidence="7" key="2">
    <citation type="submission" date="2025-08" db="UniProtKB">
        <authorList>
            <consortium name="Ensembl"/>
        </authorList>
    </citation>
    <scope>IDENTIFICATION</scope>
</reference>
<feature type="transmembrane region" description="Helical" evidence="5">
    <location>
        <begin position="332"/>
        <end position="349"/>
    </location>
</feature>
<feature type="domain" description="Pyrroline-5-carboxylate reductase catalytic N-terminal" evidence="6">
    <location>
        <begin position="85"/>
        <end position="173"/>
    </location>
</feature>
<evidence type="ECO:0000313" key="7">
    <source>
        <dbReference type="Ensembl" id="ENSMODP00000006676.4"/>
    </source>
</evidence>
<name>F7G620_MONDO</name>
<evidence type="ECO:0000256" key="2">
    <source>
        <dbReference type="ARBA" id="ARBA00023002"/>
    </source>
</evidence>
<organism evidence="7 8">
    <name type="scientific">Monodelphis domestica</name>
    <name type="common">Gray short-tailed opossum</name>
    <dbReference type="NCBI Taxonomy" id="13616"/>
    <lineage>
        <taxon>Eukaryota</taxon>
        <taxon>Metazoa</taxon>
        <taxon>Chordata</taxon>
        <taxon>Craniata</taxon>
        <taxon>Vertebrata</taxon>
        <taxon>Euteleostomi</taxon>
        <taxon>Mammalia</taxon>
        <taxon>Metatheria</taxon>
        <taxon>Didelphimorphia</taxon>
        <taxon>Didelphidae</taxon>
        <taxon>Monodelphis</taxon>
    </lineage>
</organism>